<keyword evidence="1" id="KW-0805">Transcription regulation</keyword>
<dbReference type="PROSITE" id="PS01124">
    <property type="entry name" value="HTH_ARAC_FAMILY_2"/>
    <property type="match status" value="1"/>
</dbReference>
<dbReference type="PANTHER" id="PTHR47894:SF4">
    <property type="entry name" value="HTH-TYPE TRANSCRIPTIONAL REGULATOR GADX"/>
    <property type="match status" value="1"/>
</dbReference>
<dbReference type="InterPro" id="IPR009057">
    <property type="entry name" value="Homeodomain-like_sf"/>
</dbReference>
<dbReference type="Gene3D" id="1.10.10.60">
    <property type="entry name" value="Homeodomain-like"/>
    <property type="match status" value="1"/>
</dbReference>
<dbReference type="PRINTS" id="PR00032">
    <property type="entry name" value="HTHARAC"/>
</dbReference>
<dbReference type="AlphaFoldDB" id="A0A848MLW5"/>
<dbReference type="RefSeq" id="WP_169403796.1">
    <property type="nucleotide sequence ID" value="NZ_JAADJU010000007.1"/>
</dbReference>
<keyword evidence="2" id="KW-0238">DNA-binding</keyword>
<proteinExistence type="predicted"/>
<feature type="domain" description="HTH araC/xylS-type" evidence="4">
    <location>
        <begin position="172"/>
        <end position="269"/>
    </location>
</feature>
<comment type="caution">
    <text evidence="5">The sequence shown here is derived from an EMBL/GenBank/DDBJ whole genome shotgun (WGS) entry which is preliminary data.</text>
</comment>
<dbReference type="Pfam" id="PF12833">
    <property type="entry name" value="HTH_18"/>
    <property type="match status" value="1"/>
</dbReference>
<dbReference type="GO" id="GO:0000976">
    <property type="term" value="F:transcription cis-regulatory region binding"/>
    <property type="evidence" value="ECO:0007669"/>
    <property type="project" value="TreeGrafter"/>
</dbReference>
<organism evidence="5 6">
    <name type="scientific">Rouxiella aceris</name>
    <dbReference type="NCBI Taxonomy" id="2703884"/>
    <lineage>
        <taxon>Bacteria</taxon>
        <taxon>Pseudomonadati</taxon>
        <taxon>Pseudomonadota</taxon>
        <taxon>Gammaproteobacteria</taxon>
        <taxon>Enterobacterales</taxon>
        <taxon>Yersiniaceae</taxon>
        <taxon>Rouxiella</taxon>
    </lineage>
</organism>
<dbReference type="PANTHER" id="PTHR47894">
    <property type="entry name" value="HTH-TYPE TRANSCRIPTIONAL REGULATOR GADX"/>
    <property type="match status" value="1"/>
</dbReference>
<evidence type="ECO:0000313" key="6">
    <source>
        <dbReference type="Proteomes" id="UP000585363"/>
    </source>
</evidence>
<reference evidence="5 6" key="2">
    <citation type="submission" date="2020-06" db="EMBL/GenBank/DDBJ databases">
        <title>Polyphasic characterization of a Rahnella strain isolated from tree sap.</title>
        <authorList>
            <person name="Kim I.S."/>
        </authorList>
    </citation>
    <scope>NUCLEOTIDE SEQUENCE [LARGE SCALE GENOMIC DNA]</scope>
    <source>
        <strain evidence="5 6">SAP-1</strain>
    </source>
</reference>
<gene>
    <name evidence="5" type="ORF">GW590_14650</name>
</gene>
<evidence type="ECO:0000256" key="1">
    <source>
        <dbReference type="ARBA" id="ARBA00023015"/>
    </source>
</evidence>
<keyword evidence="3" id="KW-0804">Transcription</keyword>
<protein>
    <submittedName>
        <fullName evidence="5">Helix-turn-helix transcriptional regulator</fullName>
    </submittedName>
</protein>
<accession>A0A848MLW5</accession>
<dbReference type="SMART" id="SM00342">
    <property type="entry name" value="HTH_ARAC"/>
    <property type="match status" value="1"/>
</dbReference>
<name>A0A848MLW5_9GAMM</name>
<dbReference type="PROSITE" id="PS00041">
    <property type="entry name" value="HTH_ARAC_FAMILY_1"/>
    <property type="match status" value="1"/>
</dbReference>
<dbReference type="SUPFAM" id="SSF46689">
    <property type="entry name" value="Homeodomain-like"/>
    <property type="match status" value="1"/>
</dbReference>
<evidence type="ECO:0000313" key="5">
    <source>
        <dbReference type="EMBL" id="NMP28099.1"/>
    </source>
</evidence>
<keyword evidence="6" id="KW-1185">Reference proteome</keyword>
<dbReference type="InterPro" id="IPR020449">
    <property type="entry name" value="Tscrpt_reg_AraC-type_HTH"/>
</dbReference>
<reference evidence="5 6" key="1">
    <citation type="submission" date="2020-01" db="EMBL/GenBank/DDBJ databases">
        <authorList>
            <person name="Lee S.D."/>
        </authorList>
    </citation>
    <scope>NUCLEOTIDE SEQUENCE [LARGE SCALE GENOMIC DNA]</scope>
    <source>
        <strain evidence="5 6">SAP-1</strain>
    </source>
</reference>
<sequence length="273" mass="30562">MVRKIKVSSGIGSASLLIQHSELFIKDIYIDKPCVLYIHQGHKIVHHGSHDTLIGPGELLVVSCGQSIETTNCPSESGVFSCARLAWDPTLLDEAKRLSCAIEPAITVVDSLHVVPHMPYAFKSSFEETHQFLMSSSGLPPLIARHRMIEQLIWLSHLGIRFACPQDNSITQNVRDLLVNQLHRSFTAAEVAEQLQMNEVTLRRRLAAENTVLRNLIIDVRMTFALQLLQCTDLAISNIAQQVGYESGSRFAERFRKRFGFAPTAIRGHLRQA</sequence>
<dbReference type="GO" id="GO:0003700">
    <property type="term" value="F:DNA-binding transcription factor activity"/>
    <property type="evidence" value="ECO:0007669"/>
    <property type="project" value="InterPro"/>
</dbReference>
<evidence type="ECO:0000256" key="3">
    <source>
        <dbReference type="ARBA" id="ARBA00023163"/>
    </source>
</evidence>
<dbReference type="GO" id="GO:0005829">
    <property type="term" value="C:cytosol"/>
    <property type="evidence" value="ECO:0007669"/>
    <property type="project" value="TreeGrafter"/>
</dbReference>
<evidence type="ECO:0000256" key="2">
    <source>
        <dbReference type="ARBA" id="ARBA00023125"/>
    </source>
</evidence>
<dbReference type="Proteomes" id="UP000585363">
    <property type="component" value="Unassembled WGS sequence"/>
</dbReference>
<evidence type="ECO:0000259" key="4">
    <source>
        <dbReference type="PROSITE" id="PS01124"/>
    </source>
</evidence>
<dbReference type="InterPro" id="IPR018060">
    <property type="entry name" value="HTH_AraC"/>
</dbReference>
<dbReference type="EMBL" id="JAADJU010000007">
    <property type="protein sequence ID" value="NMP28099.1"/>
    <property type="molecule type" value="Genomic_DNA"/>
</dbReference>
<dbReference type="InterPro" id="IPR018062">
    <property type="entry name" value="HTH_AraC-typ_CS"/>
</dbReference>